<feature type="region of interest" description="Disordered" evidence="1">
    <location>
        <begin position="42"/>
        <end position="145"/>
    </location>
</feature>
<protein>
    <submittedName>
        <fullName evidence="2">Uncharacterized protein</fullName>
    </submittedName>
</protein>
<reference evidence="3" key="1">
    <citation type="submission" date="2015-12" db="EMBL/GenBank/DDBJ databases">
        <title>Update maize B73 reference genome by single molecule sequencing technologies.</title>
        <authorList>
            <consortium name="Maize Genome Sequencing Project"/>
            <person name="Ware D."/>
        </authorList>
    </citation>
    <scope>NUCLEOTIDE SEQUENCE [LARGE SCALE GENOMIC DNA]</scope>
    <source>
        <strain evidence="3">cv. B73</strain>
    </source>
</reference>
<dbReference type="Proteomes" id="UP000007305">
    <property type="component" value="Chromosome 1"/>
</dbReference>
<proteinExistence type="predicted"/>
<evidence type="ECO:0000256" key="1">
    <source>
        <dbReference type="SAM" id="MobiDB-lite"/>
    </source>
</evidence>
<accession>A0A804LMG1</accession>
<evidence type="ECO:0000313" key="3">
    <source>
        <dbReference type="Proteomes" id="UP000007305"/>
    </source>
</evidence>
<feature type="compositionally biased region" description="Basic and acidic residues" evidence="1">
    <location>
        <begin position="77"/>
        <end position="121"/>
    </location>
</feature>
<name>A0A804LMG1_MAIZE</name>
<dbReference type="AlphaFoldDB" id="A0A804LMG1"/>
<feature type="compositionally biased region" description="Polar residues" evidence="1">
    <location>
        <begin position="123"/>
        <end position="137"/>
    </location>
</feature>
<reference evidence="2" key="3">
    <citation type="submission" date="2021-05" db="UniProtKB">
        <authorList>
            <consortium name="EnsemblPlants"/>
        </authorList>
    </citation>
    <scope>IDENTIFICATION</scope>
    <source>
        <strain evidence="2">cv. B73</strain>
    </source>
</reference>
<keyword evidence="3" id="KW-1185">Reference proteome</keyword>
<evidence type="ECO:0000313" key="2">
    <source>
        <dbReference type="EnsemblPlants" id="Zm00001eb021420_P001"/>
    </source>
</evidence>
<dbReference type="EnsemblPlants" id="Zm00001eb021420_T001">
    <property type="protein sequence ID" value="Zm00001eb021420_P001"/>
    <property type="gene ID" value="Zm00001eb021420"/>
</dbReference>
<reference evidence="2" key="2">
    <citation type="submission" date="2019-07" db="EMBL/GenBank/DDBJ databases">
        <authorList>
            <person name="Seetharam A."/>
            <person name="Woodhouse M."/>
            <person name="Cannon E."/>
        </authorList>
    </citation>
    <scope>NUCLEOTIDE SEQUENCE [LARGE SCALE GENOMIC DNA]</scope>
    <source>
        <strain evidence="2">cv. B73</strain>
    </source>
</reference>
<dbReference type="InParanoid" id="A0A804LMG1"/>
<organism evidence="2 3">
    <name type="scientific">Zea mays</name>
    <name type="common">Maize</name>
    <dbReference type="NCBI Taxonomy" id="4577"/>
    <lineage>
        <taxon>Eukaryota</taxon>
        <taxon>Viridiplantae</taxon>
        <taxon>Streptophyta</taxon>
        <taxon>Embryophyta</taxon>
        <taxon>Tracheophyta</taxon>
        <taxon>Spermatophyta</taxon>
        <taxon>Magnoliopsida</taxon>
        <taxon>Liliopsida</taxon>
        <taxon>Poales</taxon>
        <taxon>Poaceae</taxon>
        <taxon>PACMAD clade</taxon>
        <taxon>Panicoideae</taxon>
        <taxon>Andropogonodae</taxon>
        <taxon>Andropogoneae</taxon>
        <taxon>Tripsacinae</taxon>
        <taxon>Zea</taxon>
    </lineage>
</organism>
<sequence>MLLSGGEKKTHIYIYILHHVPENPHLEIEAIYTYHIRKFTSTDPKEEGRWLRGSSATVTSRHESHGVEGGEAGPHVRRGEPRPRHAPAELLEPRQEERDPAARDEDERQRDEPYAQVDHQHLRSFTTRPGGDASTSRIGGLSSDF</sequence>
<dbReference type="Gramene" id="Zm00001eb021420_T001">
    <property type="protein sequence ID" value="Zm00001eb021420_P001"/>
    <property type="gene ID" value="Zm00001eb021420"/>
</dbReference>